<name>A0A438KI25_VITVI</name>
<organism evidence="2 3">
    <name type="scientific">Vitis vinifera</name>
    <name type="common">Grape</name>
    <dbReference type="NCBI Taxonomy" id="29760"/>
    <lineage>
        <taxon>Eukaryota</taxon>
        <taxon>Viridiplantae</taxon>
        <taxon>Streptophyta</taxon>
        <taxon>Embryophyta</taxon>
        <taxon>Tracheophyta</taxon>
        <taxon>Spermatophyta</taxon>
        <taxon>Magnoliopsida</taxon>
        <taxon>eudicotyledons</taxon>
        <taxon>Gunneridae</taxon>
        <taxon>Pentapetalae</taxon>
        <taxon>rosids</taxon>
        <taxon>Vitales</taxon>
        <taxon>Vitaceae</taxon>
        <taxon>Viteae</taxon>
        <taxon>Vitis</taxon>
    </lineage>
</organism>
<reference evidence="2 3" key="1">
    <citation type="journal article" date="2018" name="PLoS Genet.">
        <title>Population sequencing reveals clonal diversity and ancestral inbreeding in the grapevine cultivar Chardonnay.</title>
        <authorList>
            <person name="Roach M.J."/>
            <person name="Johnson D.L."/>
            <person name="Bohlmann J."/>
            <person name="van Vuuren H.J."/>
            <person name="Jones S.J."/>
            <person name="Pretorius I.S."/>
            <person name="Schmidt S.A."/>
            <person name="Borneman A.R."/>
        </authorList>
    </citation>
    <scope>NUCLEOTIDE SEQUENCE [LARGE SCALE GENOMIC DNA]</scope>
    <source>
        <strain evidence="3">cv. Chardonnay</strain>
        <tissue evidence="2">Leaf</tissue>
    </source>
</reference>
<sequence>MSLRIKAVVDKFVQELKEALDADIQDRIMKEREMQSYIEEREREVAEREAAWKAELSRREGSLCFGQKLNVPPWAVGLHLILSNPFFGFLNAWRASQLWSSGGNELSTHENELMTAEIARQEARLKMEKENLEKEKSVLMGTASNQDNQDGALEITVSGEKYRCLRFAKAKK</sequence>
<evidence type="ECO:0000256" key="1">
    <source>
        <dbReference type="SAM" id="Coils"/>
    </source>
</evidence>
<evidence type="ECO:0000313" key="2">
    <source>
        <dbReference type="EMBL" id="RVX20853.1"/>
    </source>
</evidence>
<gene>
    <name evidence="2" type="ORF">CK203_002652</name>
</gene>
<accession>A0A438KI25</accession>
<feature type="coiled-coil region" evidence="1">
    <location>
        <begin position="106"/>
        <end position="138"/>
    </location>
</feature>
<evidence type="ECO:0000313" key="3">
    <source>
        <dbReference type="Proteomes" id="UP000288805"/>
    </source>
</evidence>
<dbReference type="EMBL" id="QGNW01000006">
    <property type="protein sequence ID" value="RVX20853.1"/>
    <property type="molecule type" value="Genomic_DNA"/>
</dbReference>
<dbReference type="PANTHER" id="PTHR35715:SF2">
    <property type="entry name" value="OS08G0511800 PROTEIN"/>
    <property type="match status" value="1"/>
</dbReference>
<proteinExistence type="predicted"/>
<keyword evidence="1" id="KW-0175">Coiled coil</keyword>
<dbReference type="Proteomes" id="UP000288805">
    <property type="component" value="Unassembled WGS sequence"/>
</dbReference>
<protein>
    <submittedName>
        <fullName evidence="2">Uncharacterized protein</fullName>
    </submittedName>
</protein>
<dbReference type="OrthoDB" id="2015859at2759"/>
<comment type="caution">
    <text evidence="2">The sequence shown here is derived from an EMBL/GenBank/DDBJ whole genome shotgun (WGS) entry which is preliminary data.</text>
</comment>
<dbReference type="AlphaFoldDB" id="A0A438KI25"/>
<dbReference type="PANTHER" id="PTHR35715">
    <property type="entry name" value="OS08G0511800 PROTEIN"/>
    <property type="match status" value="1"/>
</dbReference>